<gene>
    <name evidence="6" type="ORF">ABM34_09435</name>
</gene>
<dbReference type="Pfam" id="PF13411">
    <property type="entry name" value="MerR_1"/>
    <property type="match status" value="1"/>
</dbReference>
<dbReference type="Gene3D" id="1.10.1660.10">
    <property type="match status" value="1"/>
</dbReference>
<dbReference type="STRING" id="1007676.ABM34_09435"/>
<evidence type="ECO:0000313" key="6">
    <source>
        <dbReference type="EMBL" id="AKP67726.1"/>
    </source>
</evidence>
<dbReference type="CDD" id="cd01106">
    <property type="entry name" value="HTH_TipAL-Mta"/>
    <property type="match status" value="1"/>
</dbReference>
<evidence type="ECO:0000256" key="3">
    <source>
        <dbReference type="ARBA" id="ARBA00023159"/>
    </source>
</evidence>
<proteinExistence type="predicted"/>
<dbReference type="InterPro" id="IPR047057">
    <property type="entry name" value="MerR_fam"/>
</dbReference>
<dbReference type="Pfam" id="PF07739">
    <property type="entry name" value="TipAS"/>
    <property type="match status" value="1"/>
</dbReference>
<protein>
    <submittedName>
        <fullName evidence="6">MerR family transcriptional regulator</fullName>
    </submittedName>
</protein>
<reference evidence="7" key="1">
    <citation type="submission" date="2015-07" db="EMBL/GenBank/DDBJ databases">
        <title>Lactobacillus ginsenosidimutans/EMML 3141/ whole genome sequencing.</title>
        <authorList>
            <person name="Kim M.K."/>
            <person name="Im W.-T."/>
            <person name="Srinivasan S."/>
            <person name="Lee J.-J."/>
        </authorList>
    </citation>
    <scope>NUCLEOTIDE SEQUENCE [LARGE SCALE GENOMIC DNA]</scope>
    <source>
        <strain evidence="7">EMML 3041</strain>
    </source>
</reference>
<dbReference type="InterPro" id="IPR009061">
    <property type="entry name" value="DNA-bd_dom_put_sf"/>
</dbReference>
<dbReference type="RefSeq" id="WP_048705275.1">
    <property type="nucleotide sequence ID" value="NZ_CP012034.1"/>
</dbReference>
<dbReference type="PANTHER" id="PTHR30204:SF90">
    <property type="entry name" value="HTH-TYPE TRANSCRIPTIONAL ACTIVATOR MTA"/>
    <property type="match status" value="1"/>
</dbReference>
<dbReference type="SMART" id="SM00422">
    <property type="entry name" value="HTH_MERR"/>
    <property type="match status" value="1"/>
</dbReference>
<sequence length="254" mass="30154">MEYSIKELANIAGVSTRTLRYYDQIDLLKPLRKSEAGYRIYGSVQLDRLQLIMFYRELDFKLDDIQRIFDEPEFNLVRAMQEQYRLLERQQDRITSLLNTLETTIKSYQGDINMEDSEKFAAFKQNKIKENEEKYGAEIREEYGDETVNDSNKLWNNLSAEQYQIMNAVESDMVSKLIELDDSKLGPSSELGKQIYEDHKRWLEFSWKQYTPAMHRNLADMYLADSRFGDYYNSKAGREVVQLLHDVIYEYTNN</sequence>
<keyword evidence="1" id="KW-0805">Transcription regulation</keyword>
<keyword evidence="4" id="KW-0804">Transcription</keyword>
<keyword evidence="2" id="KW-0238">DNA-binding</keyword>
<dbReference type="PRINTS" id="PR00040">
    <property type="entry name" value="HTHMERR"/>
</dbReference>
<evidence type="ECO:0000256" key="1">
    <source>
        <dbReference type="ARBA" id="ARBA00023015"/>
    </source>
</evidence>
<dbReference type="InterPro" id="IPR000551">
    <property type="entry name" value="MerR-type_HTH_dom"/>
</dbReference>
<dbReference type="AlphaFoldDB" id="A0A0H4QKV5"/>
<dbReference type="GO" id="GO:0003700">
    <property type="term" value="F:DNA-binding transcription factor activity"/>
    <property type="evidence" value="ECO:0007669"/>
    <property type="project" value="InterPro"/>
</dbReference>
<dbReference type="GO" id="GO:0003677">
    <property type="term" value="F:DNA binding"/>
    <property type="evidence" value="ECO:0007669"/>
    <property type="project" value="UniProtKB-KW"/>
</dbReference>
<dbReference type="PATRIC" id="fig|1007676.4.peg.1909"/>
<evidence type="ECO:0000259" key="5">
    <source>
        <dbReference type="PROSITE" id="PS50937"/>
    </source>
</evidence>
<dbReference type="InterPro" id="IPR036244">
    <property type="entry name" value="TipA-like_antibiotic-bd"/>
</dbReference>
<dbReference type="KEGG" id="lgn:ABM34_09435"/>
<dbReference type="Proteomes" id="UP000036106">
    <property type="component" value="Chromosome"/>
</dbReference>
<keyword evidence="3" id="KW-0010">Activator</keyword>
<dbReference type="PANTHER" id="PTHR30204">
    <property type="entry name" value="REDOX-CYCLING DRUG-SENSING TRANSCRIPTIONAL ACTIVATOR SOXR"/>
    <property type="match status" value="1"/>
</dbReference>
<dbReference type="SUPFAM" id="SSF89082">
    <property type="entry name" value="Antibiotic binding domain of TipA-like multidrug resistance regulators"/>
    <property type="match status" value="1"/>
</dbReference>
<dbReference type="EMBL" id="CP012034">
    <property type="protein sequence ID" value="AKP67726.1"/>
    <property type="molecule type" value="Genomic_DNA"/>
</dbReference>
<accession>A0A0H4QKV5</accession>
<dbReference type="InterPro" id="IPR012925">
    <property type="entry name" value="TipAS_dom"/>
</dbReference>
<keyword evidence="7" id="KW-1185">Reference proteome</keyword>
<organism evidence="6 7">
    <name type="scientific">Companilactobacillus ginsenosidimutans</name>
    <dbReference type="NCBI Taxonomy" id="1007676"/>
    <lineage>
        <taxon>Bacteria</taxon>
        <taxon>Bacillati</taxon>
        <taxon>Bacillota</taxon>
        <taxon>Bacilli</taxon>
        <taxon>Lactobacillales</taxon>
        <taxon>Lactobacillaceae</taxon>
        <taxon>Companilactobacillus</taxon>
    </lineage>
</organism>
<evidence type="ECO:0000313" key="7">
    <source>
        <dbReference type="Proteomes" id="UP000036106"/>
    </source>
</evidence>
<dbReference type="SUPFAM" id="SSF46955">
    <property type="entry name" value="Putative DNA-binding domain"/>
    <property type="match status" value="1"/>
</dbReference>
<feature type="domain" description="HTH merR-type" evidence="5">
    <location>
        <begin position="1"/>
        <end position="71"/>
    </location>
</feature>
<evidence type="ECO:0000256" key="2">
    <source>
        <dbReference type="ARBA" id="ARBA00023125"/>
    </source>
</evidence>
<dbReference type="OrthoDB" id="9814833at2"/>
<name>A0A0H4QKV5_9LACO</name>
<dbReference type="PROSITE" id="PS50937">
    <property type="entry name" value="HTH_MERR_2"/>
    <property type="match status" value="1"/>
</dbReference>
<dbReference type="Gene3D" id="1.10.490.50">
    <property type="entry name" value="Antibiotic binding domain of TipA-like multidrug resistance regulators"/>
    <property type="match status" value="1"/>
</dbReference>
<evidence type="ECO:0000256" key="4">
    <source>
        <dbReference type="ARBA" id="ARBA00023163"/>
    </source>
</evidence>